<dbReference type="EMBL" id="HBGF01040386">
    <property type="protein sequence ID" value="CAD9139802.1"/>
    <property type="molecule type" value="Transcribed_RNA"/>
</dbReference>
<name>A0A7S1QHF3_NEODS</name>
<sequence length="182" mass="18637">MERGAFDLPYVDEDPSPVALCRAADEIAAMMRTMEPPAPTATVPIAPDAADIVGPSPAADASWQTGDVAAMDDAALDAALNAAAVAFETRLTDKARCDAAADSVTRLKELRQDAAAAAGAAADRVAAEANAARKRVSEINAARCAAHCRAAGKVDAANAKTEEQRAKATVVARAVLKARLAV</sequence>
<reference evidence="1" key="1">
    <citation type="submission" date="2021-01" db="EMBL/GenBank/DDBJ databases">
        <authorList>
            <person name="Corre E."/>
            <person name="Pelletier E."/>
            <person name="Niang G."/>
            <person name="Scheremetjew M."/>
            <person name="Finn R."/>
            <person name="Kale V."/>
            <person name="Holt S."/>
            <person name="Cochrane G."/>
            <person name="Meng A."/>
            <person name="Brown T."/>
            <person name="Cohen L."/>
        </authorList>
    </citation>
    <scope>NUCLEOTIDE SEQUENCE</scope>
    <source>
        <strain evidence="1">CCAP 1951/1</strain>
    </source>
</reference>
<organism evidence="1">
    <name type="scientific">Neobodo designis</name>
    <name type="common">Flagellated protozoan</name>
    <name type="synonym">Bodo designis</name>
    <dbReference type="NCBI Taxonomy" id="312471"/>
    <lineage>
        <taxon>Eukaryota</taxon>
        <taxon>Discoba</taxon>
        <taxon>Euglenozoa</taxon>
        <taxon>Kinetoplastea</taxon>
        <taxon>Metakinetoplastina</taxon>
        <taxon>Neobodonida</taxon>
        <taxon>Neobodo</taxon>
    </lineage>
</organism>
<dbReference type="AlphaFoldDB" id="A0A7S1QHF3"/>
<gene>
    <name evidence="1" type="ORF">NDES1114_LOCUS27050</name>
</gene>
<evidence type="ECO:0000313" key="1">
    <source>
        <dbReference type="EMBL" id="CAD9139802.1"/>
    </source>
</evidence>
<protein>
    <submittedName>
        <fullName evidence="1">Uncharacterized protein</fullName>
    </submittedName>
</protein>
<proteinExistence type="predicted"/>
<accession>A0A7S1QHF3</accession>